<dbReference type="Pfam" id="PF08545">
    <property type="entry name" value="ACP_syn_III"/>
    <property type="match status" value="1"/>
</dbReference>
<evidence type="ECO:0000313" key="5">
    <source>
        <dbReference type="EMBL" id="SQI28579.1"/>
    </source>
</evidence>
<dbReference type="InterPro" id="IPR013747">
    <property type="entry name" value="ACP_syn_III_C"/>
</dbReference>
<dbReference type="KEGG" id="rcr:NCTC10994_00328"/>
<dbReference type="PANTHER" id="PTHR34069:SF2">
    <property type="entry name" value="BETA-KETOACYL-[ACYL-CARRIER-PROTEIN] SYNTHASE III"/>
    <property type="match status" value="1"/>
</dbReference>
<dbReference type="RefSeq" id="WP_084722243.1">
    <property type="nucleotide sequence ID" value="NZ_JAFBBL010000001.1"/>
</dbReference>
<protein>
    <submittedName>
        <fullName evidence="5">Beta-ketoacyl-acp synthase i fabb</fullName>
        <ecNumber evidence="5">2.3.1.180</ecNumber>
    </submittedName>
</protein>
<name>A0A2X4TQD2_9NOCA</name>
<dbReference type="AlphaFoldDB" id="A0A2X4TQD2"/>
<sequence>MDQVAHWNYSASSGGAWKIHFRLGVEALTEFATDYQGLPIDALVLATTSPDRTCPATAPEIAARSGLGTIGAYDINSACSGYLYGLATATGLVSAGIARCVALVTSETFSYFVDPLDRNTAPLFGDAATVTIIEPTTPGSGSIGPFDLGADGANLNLLEIPSTGSRARSEAGRGNPVAWTNRQFLQMNGRQLFIEAVERMSGSCHAVLERSGLTMDDVDRLIVHQANARIANALAESLDMSPEKTPGNIATVGNTLASSIPLLLAESAREGIIEPGHRLLVTAFGAGLSWGSCLVDWNPHCA</sequence>
<evidence type="ECO:0000256" key="1">
    <source>
        <dbReference type="ARBA" id="ARBA00022679"/>
    </source>
</evidence>
<keyword evidence="1 5" id="KW-0808">Transferase</keyword>
<evidence type="ECO:0000313" key="6">
    <source>
        <dbReference type="Proteomes" id="UP000249091"/>
    </source>
</evidence>
<dbReference type="STRING" id="1219011.GCA_001895045_00049"/>
<dbReference type="NCBIfam" id="NF006829">
    <property type="entry name" value="PRK09352.1"/>
    <property type="match status" value="1"/>
</dbReference>
<gene>
    <name evidence="5" type="primary">fabB_2</name>
    <name evidence="5" type="ORF">NCTC10994_00328</name>
</gene>
<feature type="domain" description="Beta-ketoacyl-[acyl-carrier-protein] synthase III C-terminal" evidence="3">
    <location>
        <begin position="208"/>
        <end position="297"/>
    </location>
</feature>
<dbReference type="InterPro" id="IPR016039">
    <property type="entry name" value="Thiolase-like"/>
</dbReference>
<dbReference type="PANTHER" id="PTHR34069">
    <property type="entry name" value="3-OXOACYL-[ACYL-CARRIER-PROTEIN] SYNTHASE 3"/>
    <property type="match status" value="1"/>
</dbReference>
<evidence type="ECO:0000259" key="3">
    <source>
        <dbReference type="Pfam" id="PF08541"/>
    </source>
</evidence>
<dbReference type="GO" id="GO:0006633">
    <property type="term" value="P:fatty acid biosynthetic process"/>
    <property type="evidence" value="ECO:0007669"/>
    <property type="project" value="InterPro"/>
</dbReference>
<dbReference type="CDD" id="cd00830">
    <property type="entry name" value="KAS_III"/>
    <property type="match status" value="1"/>
</dbReference>
<accession>A0A2X4TQD2</accession>
<evidence type="ECO:0000259" key="4">
    <source>
        <dbReference type="Pfam" id="PF08545"/>
    </source>
</evidence>
<dbReference type="GO" id="GO:0044550">
    <property type="term" value="P:secondary metabolite biosynthetic process"/>
    <property type="evidence" value="ECO:0007669"/>
    <property type="project" value="TreeGrafter"/>
</dbReference>
<dbReference type="Pfam" id="PF08541">
    <property type="entry name" value="ACP_syn_III_C"/>
    <property type="match status" value="1"/>
</dbReference>
<reference evidence="5 6" key="1">
    <citation type="submission" date="2018-06" db="EMBL/GenBank/DDBJ databases">
        <authorList>
            <consortium name="Pathogen Informatics"/>
            <person name="Doyle S."/>
        </authorList>
    </citation>
    <scope>NUCLEOTIDE SEQUENCE [LARGE SCALE GENOMIC DNA]</scope>
    <source>
        <strain evidence="5 6">NCTC10994</strain>
    </source>
</reference>
<dbReference type="EMBL" id="LS483468">
    <property type="protein sequence ID" value="SQI28579.1"/>
    <property type="molecule type" value="Genomic_DNA"/>
</dbReference>
<keyword evidence="2 5" id="KW-0012">Acyltransferase</keyword>
<dbReference type="GO" id="GO:0004315">
    <property type="term" value="F:3-oxoacyl-[acyl-carrier-protein] synthase activity"/>
    <property type="evidence" value="ECO:0007669"/>
    <property type="project" value="InterPro"/>
</dbReference>
<proteinExistence type="predicted"/>
<dbReference type="SUPFAM" id="SSF53901">
    <property type="entry name" value="Thiolase-like"/>
    <property type="match status" value="1"/>
</dbReference>
<dbReference type="InterPro" id="IPR013751">
    <property type="entry name" value="ACP_syn_III_N"/>
</dbReference>
<keyword evidence="6" id="KW-1185">Reference proteome</keyword>
<dbReference type="GO" id="GO:0033818">
    <property type="term" value="F:beta-ketoacyl-acyl-carrier-protein synthase III activity"/>
    <property type="evidence" value="ECO:0007669"/>
    <property type="project" value="UniProtKB-EC"/>
</dbReference>
<evidence type="ECO:0000256" key="2">
    <source>
        <dbReference type="ARBA" id="ARBA00023315"/>
    </source>
</evidence>
<feature type="domain" description="Beta-ketoacyl-[acyl-carrier-protein] synthase III N-terminal" evidence="4">
    <location>
        <begin position="73"/>
        <end position="152"/>
    </location>
</feature>
<dbReference type="EC" id="2.3.1.180" evidence="5"/>
<dbReference type="Proteomes" id="UP000249091">
    <property type="component" value="Chromosome 1"/>
</dbReference>
<dbReference type="Gene3D" id="3.40.47.10">
    <property type="match status" value="1"/>
</dbReference>
<organism evidence="5 6">
    <name type="scientific">Rhodococcus coprophilus</name>
    <dbReference type="NCBI Taxonomy" id="38310"/>
    <lineage>
        <taxon>Bacteria</taxon>
        <taxon>Bacillati</taxon>
        <taxon>Actinomycetota</taxon>
        <taxon>Actinomycetes</taxon>
        <taxon>Mycobacteriales</taxon>
        <taxon>Nocardiaceae</taxon>
        <taxon>Rhodococcus</taxon>
    </lineage>
</organism>